<name>A0A409Y487_9AGAR</name>
<feature type="region of interest" description="Disordered" evidence="2">
    <location>
        <begin position="485"/>
        <end position="546"/>
    </location>
</feature>
<sequence length="546" mass="59963">MAQPSDIPSELRSIWIANGLPESFLGHLKLSGNPDTAIQSSFRLGLAAQISIGLASLSAAYIHFLRTGVEQDVTVNSRHAVLSFHSEAWYTIDGAPPEGEIWDSIAGLYQTRGGEYVRIHTNFPHHRAGVLDILSLPDYPTPATRTDVAHALTEWDAQEFEDACAKRGMCVFKLRSTAEWDETPQAKALEEQNVVDVREVGKARKKEYGTGEGIKSKRPLQGIKVLDLSRVLAGPVAGRNFAGSTFFPRQDEQAMLTTPVIAQGAQVLLISSPALPSLPLLDVETSLGKRTTQLDLTAPTDRIKLQELVQGADVFLQAYRPGGLEEKGFGVEDIIEMKEGKGVVYASLRAWGWAGPWSDRRGFDSLVQTAIGFNHDEGLTYQSFLVSEGKDAKWAPKPLPMQALDHAAGYFLAFGINVGIARCIKDGGSHEVRVSLASVGRWVRSLGRLSPQEAFGPLSKPFPPRTNETLLHPSSEIAQLSVSWRERKGKDAKDESKRRNMTALRQAGLMSVTPVREGKLDEESHGREEEDWGAPMRLDADEPVWL</sequence>
<dbReference type="InterPro" id="IPR023606">
    <property type="entry name" value="CoA-Trfase_III_dom_1_sf"/>
</dbReference>
<protein>
    <recommendedName>
        <fullName evidence="5">CoA-transferase family III</fullName>
    </recommendedName>
</protein>
<dbReference type="Proteomes" id="UP000284706">
    <property type="component" value="Unassembled WGS sequence"/>
</dbReference>
<reference evidence="3 4" key="1">
    <citation type="journal article" date="2018" name="Evol. Lett.">
        <title>Horizontal gene cluster transfer increased hallucinogenic mushroom diversity.</title>
        <authorList>
            <person name="Reynolds H.T."/>
            <person name="Vijayakumar V."/>
            <person name="Gluck-Thaler E."/>
            <person name="Korotkin H.B."/>
            <person name="Matheny P.B."/>
            <person name="Slot J.C."/>
        </authorList>
    </citation>
    <scope>NUCLEOTIDE SEQUENCE [LARGE SCALE GENOMIC DNA]</scope>
    <source>
        <strain evidence="3 4">SRW20</strain>
    </source>
</reference>
<comment type="caution">
    <text evidence="3">The sequence shown here is derived from an EMBL/GenBank/DDBJ whole genome shotgun (WGS) entry which is preliminary data.</text>
</comment>
<gene>
    <name evidence="3" type="ORF">CVT26_012920</name>
</gene>
<dbReference type="OrthoDB" id="2308815at2759"/>
<proteinExistence type="inferred from homology"/>
<dbReference type="AlphaFoldDB" id="A0A409Y487"/>
<organism evidence="3 4">
    <name type="scientific">Gymnopilus dilepis</name>
    <dbReference type="NCBI Taxonomy" id="231916"/>
    <lineage>
        <taxon>Eukaryota</taxon>
        <taxon>Fungi</taxon>
        <taxon>Dikarya</taxon>
        <taxon>Basidiomycota</taxon>
        <taxon>Agaricomycotina</taxon>
        <taxon>Agaricomycetes</taxon>
        <taxon>Agaricomycetidae</taxon>
        <taxon>Agaricales</taxon>
        <taxon>Agaricineae</taxon>
        <taxon>Hymenogastraceae</taxon>
        <taxon>Gymnopilus</taxon>
    </lineage>
</organism>
<dbReference type="PANTHER" id="PTHR48228">
    <property type="entry name" value="SUCCINYL-COA--D-CITRAMALATE COA-TRANSFERASE"/>
    <property type="match status" value="1"/>
</dbReference>
<feature type="compositionally biased region" description="Basic and acidic residues" evidence="2">
    <location>
        <begin position="516"/>
        <end position="528"/>
    </location>
</feature>
<dbReference type="Gene3D" id="3.40.50.10540">
    <property type="entry name" value="Crotonobetainyl-coa:carnitine coa-transferase, domain 1"/>
    <property type="match status" value="3"/>
</dbReference>
<dbReference type="SUPFAM" id="SSF89796">
    <property type="entry name" value="CoA-transferase family III (CaiB/BaiF)"/>
    <property type="match status" value="2"/>
</dbReference>
<dbReference type="Gene3D" id="3.30.1540.10">
    <property type="entry name" value="formyl-coa transferase, domain 3"/>
    <property type="match status" value="1"/>
</dbReference>
<evidence type="ECO:0000256" key="1">
    <source>
        <dbReference type="ARBA" id="ARBA00008383"/>
    </source>
</evidence>
<dbReference type="InterPro" id="IPR003673">
    <property type="entry name" value="CoA-Trfase_fam_III"/>
</dbReference>
<evidence type="ECO:0000313" key="3">
    <source>
        <dbReference type="EMBL" id="PPQ97819.1"/>
    </source>
</evidence>
<dbReference type="InterPro" id="IPR050509">
    <property type="entry name" value="CoA-transferase_III"/>
</dbReference>
<dbReference type="STRING" id="231916.A0A409Y487"/>
<dbReference type="PANTHER" id="PTHR48228:SF4">
    <property type="entry name" value="BLR3030 PROTEIN"/>
    <property type="match status" value="1"/>
</dbReference>
<dbReference type="GO" id="GO:0003824">
    <property type="term" value="F:catalytic activity"/>
    <property type="evidence" value="ECO:0007669"/>
    <property type="project" value="InterPro"/>
</dbReference>
<comment type="similarity">
    <text evidence="1">Belongs to the CoA-transferase III family.</text>
</comment>
<evidence type="ECO:0000256" key="2">
    <source>
        <dbReference type="SAM" id="MobiDB-lite"/>
    </source>
</evidence>
<keyword evidence="4" id="KW-1185">Reference proteome</keyword>
<feature type="compositionally biased region" description="Basic and acidic residues" evidence="2">
    <location>
        <begin position="485"/>
        <end position="498"/>
    </location>
</feature>
<evidence type="ECO:0000313" key="4">
    <source>
        <dbReference type="Proteomes" id="UP000284706"/>
    </source>
</evidence>
<dbReference type="InterPro" id="IPR044855">
    <property type="entry name" value="CoA-Trfase_III_dom3_sf"/>
</dbReference>
<evidence type="ECO:0008006" key="5">
    <source>
        <dbReference type="Google" id="ProtNLM"/>
    </source>
</evidence>
<dbReference type="Pfam" id="PF02515">
    <property type="entry name" value="CoA_transf_3"/>
    <property type="match status" value="2"/>
</dbReference>
<dbReference type="EMBL" id="NHYE01001186">
    <property type="protein sequence ID" value="PPQ97819.1"/>
    <property type="molecule type" value="Genomic_DNA"/>
</dbReference>
<dbReference type="InParanoid" id="A0A409Y487"/>
<accession>A0A409Y487</accession>